<dbReference type="Gene3D" id="3.90.1150.180">
    <property type="match status" value="1"/>
</dbReference>
<dbReference type="Gene3D" id="3.40.640.10">
    <property type="entry name" value="Type I PLP-dependent aspartate aminotransferase-like (Major domain)"/>
    <property type="match status" value="1"/>
</dbReference>
<dbReference type="Proteomes" id="UP000179769">
    <property type="component" value="Unassembled WGS sequence"/>
</dbReference>
<evidence type="ECO:0000256" key="2">
    <source>
        <dbReference type="ARBA" id="ARBA00022490"/>
    </source>
</evidence>
<keyword evidence="12" id="KW-1185">Reference proteome</keyword>
<comment type="caution">
    <text evidence="11">The sequence shown here is derived from an EMBL/GenBank/DDBJ whole genome shotgun (WGS) entry which is preliminary data.</text>
</comment>
<keyword evidence="4 8" id="KW-0663">Pyridoxal phosphate</keyword>
<feature type="region of interest" description="Disordered" evidence="10">
    <location>
        <begin position="409"/>
        <end position="461"/>
    </location>
</feature>
<organism evidence="11 12">
    <name type="scientific">Parafrankia soli</name>
    <dbReference type="NCBI Taxonomy" id="2599596"/>
    <lineage>
        <taxon>Bacteria</taxon>
        <taxon>Bacillati</taxon>
        <taxon>Actinomycetota</taxon>
        <taxon>Actinomycetes</taxon>
        <taxon>Frankiales</taxon>
        <taxon>Frankiaceae</taxon>
        <taxon>Parafrankia</taxon>
    </lineage>
</organism>
<dbReference type="PANTHER" id="PTHR32328:SF0">
    <property type="entry name" value="L-SERYL-TRNA(SEC) SELENIUM TRANSFERASE"/>
    <property type="match status" value="1"/>
</dbReference>
<dbReference type="UniPathway" id="UPA00906">
    <property type="reaction ID" value="UER00896"/>
</dbReference>
<evidence type="ECO:0000256" key="10">
    <source>
        <dbReference type="SAM" id="MobiDB-lite"/>
    </source>
</evidence>
<feature type="compositionally biased region" description="Low complexity" evidence="10">
    <location>
        <begin position="437"/>
        <end position="448"/>
    </location>
</feature>
<dbReference type="EMBL" id="MAXA01000257">
    <property type="protein sequence ID" value="OHV21253.1"/>
    <property type="molecule type" value="Genomic_DNA"/>
</dbReference>
<evidence type="ECO:0000256" key="8">
    <source>
        <dbReference type="HAMAP-Rule" id="MF_00423"/>
    </source>
</evidence>
<protein>
    <recommendedName>
        <fullName evidence="8">L-seryl-tRNA(Sec) selenium transferase</fullName>
        <ecNumber evidence="8">2.9.1.1</ecNumber>
    </recommendedName>
    <alternativeName>
        <fullName evidence="8">Selenocysteine synthase</fullName>
        <shortName evidence="8">Sec synthase</shortName>
    </alternativeName>
    <alternativeName>
        <fullName evidence="8">Selenocysteinyl-tRNA(Sec) synthase</fullName>
    </alternativeName>
</protein>
<comment type="similarity">
    <text evidence="7 8">Belongs to the SelA family.</text>
</comment>
<name>A0A1S1PEC5_9ACTN</name>
<dbReference type="NCBIfam" id="TIGR00474">
    <property type="entry name" value="selA"/>
    <property type="match status" value="1"/>
</dbReference>
<sequence>MINATGILLHDGLGRAPLSPAARTALDAAAGTCDVEVDLVTGRRGRRGRTAMTALAAAVPMARSVHVVNNNAAALILSAAALAGRREIVISRGELIETADGLRLPELLTSTGARLREVGATNRTTLGDYADAIGPGTGFVLRVHPPSYRVVGLTTAPALADLAELCAGRGVPLVGDPGSGLLHPEPALPDEPDASTWLSCGVSLVTTCGDKLLGGPQCGLVLGRADLVDRLRRHPLARALRVGKLTLAALEATLGTGDNPVRRSLRAEPAELRHRAERLASWLRQSGVPASAVTSRAVVGSDGIDDTARAGAAVRRGAVGTGAGHGGHTVYGSGPDVWESGLPSAAVALDAALAAFLRRGRPSVLGRVEQGCCLLDLRSVPPDLDPVLAATVLAAAAESGTATAGDLHALSADTPASTVPSAATGWTDPARREDPAGWEGPTGWEGPGADAGSDVDAVTLQ</sequence>
<dbReference type="SUPFAM" id="SSF53383">
    <property type="entry name" value="PLP-dependent transferases"/>
    <property type="match status" value="1"/>
</dbReference>
<evidence type="ECO:0000256" key="9">
    <source>
        <dbReference type="PIRSR" id="PIRSR618319-50"/>
    </source>
</evidence>
<proteinExistence type="inferred from homology"/>
<evidence type="ECO:0000256" key="1">
    <source>
        <dbReference type="ARBA" id="ARBA00001933"/>
    </source>
</evidence>
<gene>
    <name evidence="8" type="primary">selA</name>
    <name evidence="11" type="ORF">BBK14_07750</name>
</gene>
<comment type="function">
    <text evidence="8">Converts seryl-tRNA(Sec) to selenocysteinyl-tRNA(Sec) required for selenoprotein biosynthesis.</text>
</comment>
<evidence type="ECO:0000313" key="12">
    <source>
        <dbReference type="Proteomes" id="UP000179769"/>
    </source>
</evidence>
<evidence type="ECO:0000256" key="4">
    <source>
        <dbReference type="ARBA" id="ARBA00022898"/>
    </source>
</evidence>
<evidence type="ECO:0000256" key="5">
    <source>
        <dbReference type="ARBA" id="ARBA00022917"/>
    </source>
</evidence>
<accession>A0A1S1PEC5</accession>
<dbReference type="InterPro" id="IPR004534">
    <property type="entry name" value="SelA_trans"/>
</dbReference>
<keyword evidence="6 8" id="KW-0711">Selenium</keyword>
<dbReference type="GO" id="GO:0005737">
    <property type="term" value="C:cytoplasm"/>
    <property type="evidence" value="ECO:0007669"/>
    <property type="project" value="UniProtKB-SubCell"/>
</dbReference>
<comment type="catalytic activity">
    <reaction evidence="8">
        <text>L-seryl-tRNA(Sec) + selenophosphate + H(+) = L-selenocysteinyl-tRNA(Sec) + phosphate</text>
        <dbReference type="Rhea" id="RHEA:22728"/>
        <dbReference type="Rhea" id="RHEA-COMP:9742"/>
        <dbReference type="Rhea" id="RHEA-COMP:9743"/>
        <dbReference type="ChEBI" id="CHEBI:15378"/>
        <dbReference type="ChEBI" id="CHEBI:16144"/>
        <dbReference type="ChEBI" id="CHEBI:43474"/>
        <dbReference type="ChEBI" id="CHEBI:78533"/>
        <dbReference type="ChEBI" id="CHEBI:78573"/>
        <dbReference type="EC" id="2.9.1.1"/>
    </reaction>
</comment>
<dbReference type="PANTHER" id="PTHR32328">
    <property type="entry name" value="L-SERYL-TRNA(SEC) SELENIUM TRANSFERASE"/>
    <property type="match status" value="1"/>
</dbReference>
<keyword evidence="5 8" id="KW-0648">Protein biosynthesis</keyword>
<comment type="subcellular location">
    <subcellularLocation>
        <location evidence="8">Cytoplasm</location>
    </subcellularLocation>
</comment>
<evidence type="ECO:0000256" key="6">
    <source>
        <dbReference type="ARBA" id="ARBA00023266"/>
    </source>
</evidence>
<comment type="cofactor">
    <cofactor evidence="1 8 9">
        <name>pyridoxal 5'-phosphate</name>
        <dbReference type="ChEBI" id="CHEBI:597326"/>
    </cofactor>
</comment>
<evidence type="ECO:0000313" key="11">
    <source>
        <dbReference type="EMBL" id="OHV21253.1"/>
    </source>
</evidence>
<dbReference type="GO" id="GO:0001717">
    <property type="term" value="P:conversion of seryl-tRNAsec to selenocys-tRNAsec"/>
    <property type="evidence" value="ECO:0007669"/>
    <property type="project" value="UniProtKB-UniRule"/>
</dbReference>
<keyword evidence="2 8" id="KW-0963">Cytoplasm</keyword>
<dbReference type="InterPro" id="IPR015421">
    <property type="entry name" value="PyrdxlP-dep_Trfase_major"/>
</dbReference>
<dbReference type="EC" id="2.9.1.1" evidence="8"/>
<comment type="pathway">
    <text evidence="8">Aminoacyl-tRNA biosynthesis; selenocysteinyl-tRNA(Sec) biosynthesis; selenocysteinyl-tRNA(Sec) from L-seryl-tRNA(Sec) (bacterial route): step 1/1.</text>
</comment>
<dbReference type="Pfam" id="PF03841">
    <property type="entry name" value="SelA"/>
    <property type="match status" value="1"/>
</dbReference>
<keyword evidence="3 8" id="KW-0808">Transferase</keyword>
<evidence type="ECO:0000256" key="7">
    <source>
        <dbReference type="ARBA" id="ARBA00044507"/>
    </source>
</evidence>
<dbReference type="AlphaFoldDB" id="A0A1S1PEC5"/>
<reference evidence="12" key="1">
    <citation type="submission" date="2016-07" db="EMBL/GenBank/DDBJ databases">
        <title>Frankia sp. NRRL B-16219 Genome sequencing.</title>
        <authorList>
            <person name="Ghodhbane-Gtari F."/>
            <person name="Swanson E."/>
            <person name="Gueddou A."/>
            <person name="Louati M."/>
            <person name="Nouioui I."/>
            <person name="Hezbri K."/>
            <person name="Abebe-Akele F."/>
            <person name="Simpson S."/>
            <person name="Morris K."/>
            <person name="Thomas K."/>
            <person name="Gtari M."/>
            <person name="Tisa L.S."/>
        </authorList>
    </citation>
    <scope>NUCLEOTIDE SEQUENCE [LARGE SCALE GENOMIC DNA]</scope>
    <source>
        <strain evidence="12">NRRL B-16219</strain>
    </source>
</reference>
<dbReference type="HAMAP" id="MF_00423">
    <property type="entry name" value="SelA"/>
    <property type="match status" value="1"/>
</dbReference>
<evidence type="ECO:0000256" key="3">
    <source>
        <dbReference type="ARBA" id="ARBA00022679"/>
    </source>
</evidence>
<dbReference type="InterPro" id="IPR015424">
    <property type="entry name" value="PyrdxlP-dep_Trfase"/>
</dbReference>
<dbReference type="InterPro" id="IPR018319">
    <property type="entry name" value="SelA-like"/>
</dbReference>
<dbReference type="GO" id="GO:0004125">
    <property type="term" value="F:L-seryl-tRNA(Sec) selenium transferase activity"/>
    <property type="evidence" value="ECO:0007669"/>
    <property type="project" value="UniProtKB-UniRule"/>
</dbReference>
<dbReference type="GO" id="GO:0001514">
    <property type="term" value="P:selenocysteine incorporation"/>
    <property type="evidence" value="ECO:0007669"/>
    <property type="project" value="UniProtKB-UniRule"/>
</dbReference>
<feature type="modified residue" description="N6-(pyridoxal phosphate)lysine" evidence="8 9">
    <location>
        <position position="211"/>
    </location>
</feature>